<feature type="transmembrane region" description="Helical" evidence="2">
    <location>
        <begin position="12"/>
        <end position="33"/>
    </location>
</feature>
<dbReference type="RefSeq" id="XP_003865249.1">
    <property type="nucleotide sequence ID" value="XM_003865201.1"/>
</dbReference>
<dbReference type="AlphaFoldDB" id="E9BTJ2"/>
<evidence type="ECO:0000256" key="1">
    <source>
        <dbReference type="SAM" id="MobiDB-lite"/>
    </source>
</evidence>
<keyword evidence="2" id="KW-0812">Transmembrane</keyword>
<evidence type="ECO:0000256" key="2">
    <source>
        <dbReference type="SAM" id="Phobius"/>
    </source>
</evidence>
<feature type="compositionally biased region" description="Basic and acidic residues" evidence="1">
    <location>
        <begin position="111"/>
        <end position="126"/>
    </location>
</feature>
<dbReference type="GeneID" id="13388134"/>
<reference evidence="3 4" key="1">
    <citation type="journal article" date="2011" name="Genome Res.">
        <title>Whole genome sequencing of multiple Leishmania donovani clinical isolates provides insights into population structure and mechanisms of drug resistance.</title>
        <authorList>
            <person name="Downing T."/>
            <person name="Imamura H."/>
            <person name="Decuypere S."/>
            <person name="Clark T.G."/>
            <person name="Coombs G.H."/>
            <person name="Cotton J.A."/>
            <person name="Hilley J.D."/>
            <person name="de Doncker S."/>
            <person name="Maes I."/>
            <person name="Mottram J.C."/>
            <person name="Quail M.A."/>
            <person name="Rijal S."/>
            <person name="Sanders M."/>
            <person name="Schonian G."/>
            <person name="Stark O."/>
            <person name="Sundar S."/>
            <person name="Vanaerschot M."/>
            <person name="Hertz-Fowler C."/>
            <person name="Dujardin J.C."/>
            <person name="Berriman M."/>
        </authorList>
    </citation>
    <scope>NUCLEOTIDE SEQUENCE [LARGE SCALE GENOMIC DNA]</scope>
    <source>
        <strain evidence="3 4">BPK282A1</strain>
    </source>
</reference>
<evidence type="ECO:0000313" key="4">
    <source>
        <dbReference type="Proteomes" id="UP000008980"/>
    </source>
</evidence>
<protein>
    <submittedName>
        <fullName evidence="3">Uncharacterized protein</fullName>
    </submittedName>
</protein>
<organism evidence="3 4">
    <name type="scientific">Leishmania donovani</name>
    <dbReference type="NCBI Taxonomy" id="5661"/>
    <lineage>
        <taxon>Eukaryota</taxon>
        <taxon>Discoba</taxon>
        <taxon>Euglenozoa</taxon>
        <taxon>Kinetoplastea</taxon>
        <taxon>Metakinetoplastina</taxon>
        <taxon>Trypanosomatida</taxon>
        <taxon>Trypanosomatidae</taxon>
        <taxon>Leishmaniinae</taxon>
        <taxon>Leishmania</taxon>
    </lineage>
</organism>
<evidence type="ECO:0000313" key="3">
    <source>
        <dbReference type="EMBL" id="CBZ38571.1"/>
    </source>
</evidence>
<keyword evidence="2" id="KW-1133">Transmembrane helix</keyword>
<dbReference type="VEuPathDB" id="TriTrypDB:LdBPK_361330.1"/>
<accession>E9BTJ2</accession>
<gene>
    <name evidence="3" type="ORF">LDBPK_361330</name>
</gene>
<feature type="transmembrane region" description="Helical" evidence="2">
    <location>
        <begin position="39"/>
        <end position="59"/>
    </location>
</feature>
<feature type="non-terminal residue" evidence="3">
    <location>
        <position position="141"/>
    </location>
</feature>
<name>E9BTJ2_LEIDO</name>
<feature type="region of interest" description="Disordered" evidence="1">
    <location>
        <begin position="107"/>
        <end position="127"/>
    </location>
</feature>
<reference evidence="4" key="2">
    <citation type="submission" date="2011-02" db="EMBL/GenBank/DDBJ databases">
        <title>Whole genome sequencing of Leishmania donovani clinical lines reveals dynamic variation related to drug resistance.</title>
        <authorList>
            <person name="Downing T."/>
            <person name="Imamura H."/>
            <person name="Sanders M."/>
            <person name="Decuypere S."/>
            <person name="Hertz-Fowler C."/>
            <person name="Clark T.G."/>
            <person name="Rijal S."/>
            <person name="Sundar S."/>
            <person name="Quail M.A."/>
            <person name="De Doncker S."/>
            <person name="Maes I."/>
            <person name="Vanaerschot M."/>
            <person name="Stark O."/>
            <person name="Schonian G."/>
            <person name="Dujardin J.C."/>
            <person name="Berriman M."/>
        </authorList>
    </citation>
    <scope>NUCLEOTIDE SEQUENCE [LARGE SCALE GENOMIC DNA]</scope>
    <source>
        <strain evidence="4">BPK282A1</strain>
    </source>
</reference>
<sequence length="141" mass="17116">MEILSLPSLRAYTYTSIYIDIYIYIYIFARYWWHRCVCTGPLCWFSFFSFPFFLFFFFYSSLWRCIPSYIQAGTRVHTRTCTHKEKKRNEVGLFVHLFECVPSKAKKRNTTTKELKKERRKEESCWKNDASTILKKKEHSV</sequence>
<keyword evidence="2" id="KW-0472">Membrane</keyword>
<dbReference type="KEGG" id="ldo:LDBPK_361330"/>
<dbReference type="Proteomes" id="UP000008980">
    <property type="component" value="Chromosome 36"/>
</dbReference>
<proteinExistence type="predicted"/>
<dbReference type="EMBL" id="FR799623">
    <property type="protein sequence ID" value="CBZ38571.1"/>
    <property type="molecule type" value="Genomic_DNA"/>
</dbReference>